<keyword evidence="3" id="KW-1185">Reference proteome</keyword>
<name>A0A1T5BZA9_9BACT</name>
<feature type="chain" id="PRO_5012820806" evidence="1">
    <location>
        <begin position="19"/>
        <end position="250"/>
    </location>
</feature>
<feature type="signal peptide" evidence="1">
    <location>
        <begin position="1"/>
        <end position="18"/>
    </location>
</feature>
<dbReference type="EMBL" id="FUZA01000001">
    <property type="protein sequence ID" value="SKB52220.1"/>
    <property type="molecule type" value="Genomic_DNA"/>
</dbReference>
<proteinExistence type="predicted"/>
<evidence type="ECO:0000313" key="2">
    <source>
        <dbReference type="EMBL" id="SKB52220.1"/>
    </source>
</evidence>
<evidence type="ECO:0000313" key="3">
    <source>
        <dbReference type="Proteomes" id="UP000190897"/>
    </source>
</evidence>
<keyword evidence="1" id="KW-0732">Signal</keyword>
<evidence type="ECO:0000256" key="1">
    <source>
        <dbReference type="SAM" id="SignalP"/>
    </source>
</evidence>
<gene>
    <name evidence="2" type="ORF">SAMN05660293_00721</name>
</gene>
<organism evidence="2 3">
    <name type="scientific">Dyadobacter psychrophilus</name>
    <dbReference type="NCBI Taxonomy" id="651661"/>
    <lineage>
        <taxon>Bacteria</taxon>
        <taxon>Pseudomonadati</taxon>
        <taxon>Bacteroidota</taxon>
        <taxon>Cytophagia</taxon>
        <taxon>Cytophagales</taxon>
        <taxon>Spirosomataceae</taxon>
        <taxon>Dyadobacter</taxon>
    </lineage>
</organism>
<dbReference type="Proteomes" id="UP000190897">
    <property type="component" value="Unassembled WGS sequence"/>
</dbReference>
<accession>A0A1T5BZA9</accession>
<dbReference type="AlphaFoldDB" id="A0A1T5BZA9"/>
<reference evidence="3" key="1">
    <citation type="submission" date="2017-02" db="EMBL/GenBank/DDBJ databases">
        <authorList>
            <person name="Varghese N."/>
            <person name="Submissions S."/>
        </authorList>
    </citation>
    <scope>NUCLEOTIDE SEQUENCE [LARGE SCALE GENOMIC DNA]</scope>
    <source>
        <strain evidence="3">DSM 22270</strain>
    </source>
</reference>
<dbReference type="RefSeq" id="WP_082213274.1">
    <property type="nucleotide sequence ID" value="NZ_FUZA01000001.1"/>
</dbReference>
<protein>
    <submittedName>
        <fullName evidence="2">Uncharacterized protein</fullName>
    </submittedName>
</protein>
<dbReference type="STRING" id="651661.SAMN05660293_00721"/>
<sequence length="250" mass="27367">MKLIWTFGLILFTATCYAQLCTDLPRGSVALAGDLGYKSRGSYCEGLITESKVNGALFDIASFTSGPVNFFDAEDEIISLGTSLNIKTPVKIVGVSYNLSDEYRLDVNTTAGSVIQIAARNVIAKRHIKKENLGFYAQYTFGGEQYFFPVAMSSFRITNRPADRNYKLRLAGNVSIKSATYKLLRVKNGQSDGNAMNASNAGQARVLGPRLIEIDIIRSIGKGLYKLEVTVESFDGYKSELPAKMIELPG</sequence>